<dbReference type="Gene3D" id="3.30.40.10">
    <property type="entry name" value="Zinc/RING finger domain, C3HC4 (zinc finger)"/>
    <property type="match status" value="1"/>
</dbReference>
<feature type="region of interest" description="Disordered" evidence="5">
    <location>
        <begin position="171"/>
        <end position="216"/>
    </location>
</feature>
<organism evidence="7 8">
    <name type="scientific">Nepenthes gracilis</name>
    <name type="common">Slender pitcher plant</name>
    <dbReference type="NCBI Taxonomy" id="150966"/>
    <lineage>
        <taxon>Eukaryota</taxon>
        <taxon>Viridiplantae</taxon>
        <taxon>Streptophyta</taxon>
        <taxon>Embryophyta</taxon>
        <taxon>Tracheophyta</taxon>
        <taxon>Spermatophyta</taxon>
        <taxon>Magnoliopsida</taxon>
        <taxon>eudicotyledons</taxon>
        <taxon>Gunneridae</taxon>
        <taxon>Pentapetalae</taxon>
        <taxon>Caryophyllales</taxon>
        <taxon>Nepenthaceae</taxon>
        <taxon>Nepenthes</taxon>
    </lineage>
</organism>
<protein>
    <recommendedName>
        <fullName evidence="6">RING-type domain-containing protein</fullName>
    </recommendedName>
</protein>
<dbReference type="PANTHER" id="PTHR45969">
    <property type="entry name" value="RING ZINC FINGER PROTEIN-RELATED"/>
    <property type="match status" value="1"/>
</dbReference>
<dbReference type="Pfam" id="PF13639">
    <property type="entry name" value="zf-RING_2"/>
    <property type="match status" value="1"/>
</dbReference>
<feature type="compositionally biased region" description="Acidic residues" evidence="5">
    <location>
        <begin position="171"/>
        <end position="181"/>
    </location>
</feature>
<keyword evidence="2 4" id="KW-0863">Zinc-finger</keyword>
<dbReference type="SMART" id="SM00184">
    <property type="entry name" value="RING"/>
    <property type="match status" value="1"/>
</dbReference>
<dbReference type="GO" id="GO:0061630">
    <property type="term" value="F:ubiquitin protein ligase activity"/>
    <property type="evidence" value="ECO:0007669"/>
    <property type="project" value="TreeGrafter"/>
</dbReference>
<keyword evidence="3" id="KW-0862">Zinc</keyword>
<reference evidence="7" key="1">
    <citation type="submission" date="2023-05" db="EMBL/GenBank/DDBJ databases">
        <title>Nepenthes gracilis genome sequencing.</title>
        <authorList>
            <person name="Fukushima K."/>
        </authorList>
    </citation>
    <scope>NUCLEOTIDE SEQUENCE</scope>
    <source>
        <strain evidence="7">SING2019-196</strain>
    </source>
</reference>
<dbReference type="GO" id="GO:0016567">
    <property type="term" value="P:protein ubiquitination"/>
    <property type="evidence" value="ECO:0007669"/>
    <property type="project" value="TreeGrafter"/>
</dbReference>
<dbReference type="PANTHER" id="PTHR45969:SF69">
    <property type="entry name" value="FINGER DOMAIN PROTEIN, PUTATIVE (AFU_ORTHOLOGUE AFUA_3G12190)-RELATED"/>
    <property type="match status" value="1"/>
</dbReference>
<dbReference type="SUPFAM" id="SSF57850">
    <property type="entry name" value="RING/U-box"/>
    <property type="match status" value="1"/>
</dbReference>
<dbReference type="GO" id="GO:0008270">
    <property type="term" value="F:zinc ion binding"/>
    <property type="evidence" value="ECO:0007669"/>
    <property type="project" value="UniProtKB-KW"/>
</dbReference>
<sequence>MAAAARIENTEHVIGVRLFMWNEENNVPPDQGLFMFNLQDFIIQQRRLIKLEPTTKVTNFELSSLLFPLNRPHDWARKPVLETGFFGRRTAEILSREISTYVRASYRFSYSALESCFVFVVGVARITGDRSLANQGDYGSRSRVPVPLNITSYSNRNEVLRAMFGRDFSDCDGDGADDDDERPNQFGEGHEGSDTINTDADNDDADDGEEDDDEEESVVIVRVLRSWRGVATAYPTKPGLVHAKPNWNLVLLQQKGDDEDGEECAICIDEIDDGGACVETSCRHLFHLPCILRWLADNESCPLCRSCCLVFV</sequence>
<evidence type="ECO:0000313" key="8">
    <source>
        <dbReference type="Proteomes" id="UP001279734"/>
    </source>
</evidence>
<evidence type="ECO:0000256" key="5">
    <source>
        <dbReference type="SAM" id="MobiDB-lite"/>
    </source>
</evidence>
<dbReference type="InterPro" id="IPR013083">
    <property type="entry name" value="Znf_RING/FYVE/PHD"/>
</dbReference>
<dbReference type="PROSITE" id="PS50089">
    <property type="entry name" value="ZF_RING_2"/>
    <property type="match status" value="1"/>
</dbReference>
<dbReference type="AlphaFoldDB" id="A0AAD3TJF8"/>
<accession>A0AAD3TJF8</accession>
<evidence type="ECO:0000256" key="2">
    <source>
        <dbReference type="ARBA" id="ARBA00022771"/>
    </source>
</evidence>
<evidence type="ECO:0000256" key="4">
    <source>
        <dbReference type="PROSITE-ProRule" id="PRU00175"/>
    </source>
</evidence>
<dbReference type="Proteomes" id="UP001279734">
    <property type="component" value="Unassembled WGS sequence"/>
</dbReference>
<feature type="domain" description="RING-type" evidence="6">
    <location>
        <begin position="264"/>
        <end position="305"/>
    </location>
</feature>
<proteinExistence type="predicted"/>
<feature type="compositionally biased region" description="Acidic residues" evidence="5">
    <location>
        <begin position="200"/>
        <end position="216"/>
    </location>
</feature>
<dbReference type="InterPro" id="IPR001841">
    <property type="entry name" value="Znf_RING"/>
</dbReference>
<evidence type="ECO:0000256" key="3">
    <source>
        <dbReference type="ARBA" id="ARBA00022833"/>
    </source>
</evidence>
<gene>
    <name evidence="7" type="ORF">Nepgr_032072</name>
</gene>
<keyword evidence="8" id="KW-1185">Reference proteome</keyword>
<comment type="caution">
    <text evidence="7">The sequence shown here is derived from an EMBL/GenBank/DDBJ whole genome shotgun (WGS) entry which is preliminary data.</text>
</comment>
<evidence type="ECO:0000259" key="6">
    <source>
        <dbReference type="PROSITE" id="PS50089"/>
    </source>
</evidence>
<name>A0AAD3TJF8_NEPGR</name>
<evidence type="ECO:0000256" key="1">
    <source>
        <dbReference type="ARBA" id="ARBA00022723"/>
    </source>
</evidence>
<keyword evidence="1" id="KW-0479">Metal-binding</keyword>
<dbReference type="CDD" id="cd16454">
    <property type="entry name" value="RING-H2_PA-TM-RING"/>
    <property type="match status" value="1"/>
</dbReference>
<evidence type="ECO:0000313" key="7">
    <source>
        <dbReference type="EMBL" id="GMH30229.1"/>
    </source>
</evidence>
<dbReference type="EMBL" id="BSYO01000038">
    <property type="protein sequence ID" value="GMH30229.1"/>
    <property type="molecule type" value="Genomic_DNA"/>
</dbReference>